<dbReference type="GO" id="GO:0030246">
    <property type="term" value="F:carbohydrate binding"/>
    <property type="evidence" value="ECO:0007669"/>
    <property type="project" value="UniProtKB-KW"/>
</dbReference>
<protein>
    <submittedName>
        <fullName evidence="4">Uncharacterized protein</fullName>
    </submittedName>
</protein>
<proteinExistence type="predicted"/>
<dbReference type="SUPFAM" id="SSF56436">
    <property type="entry name" value="C-type lectin-like"/>
    <property type="match status" value="2"/>
</dbReference>
<evidence type="ECO:0000313" key="4">
    <source>
        <dbReference type="EMBL" id="CAB4027495.1"/>
    </source>
</evidence>
<dbReference type="InterPro" id="IPR016186">
    <property type="entry name" value="C-type_lectin-like/link_sf"/>
</dbReference>
<evidence type="ECO:0000313" key="5">
    <source>
        <dbReference type="Proteomes" id="UP001152795"/>
    </source>
</evidence>
<keyword evidence="2" id="KW-1015">Disulfide bond</keyword>
<dbReference type="Proteomes" id="UP001152795">
    <property type="component" value="Unassembled WGS sequence"/>
</dbReference>
<feature type="non-terminal residue" evidence="4">
    <location>
        <position position="252"/>
    </location>
</feature>
<accession>A0A6S7J635</accession>
<gene>
    <name evidence="4" type="ORF">PACLA_8A005406</name>
</gene>
<dbReference type="InterPro" id="IPR001304">
    <property type="entry name" value="C-type_lectin-like"/>
</dbReference>
<dbReference type="CDD" id="cd00037">
    <property type="entry name" value="CLECT"/>
    <property type="match status" value="2"/>
</dbReference>
<evidence type="ECO:0000256" key="3">
    <source>
        <dbReference type="ARBA" id="ARBA00023180"/>
    </source>
</evidence>
<dbReference type="SMART" id="SM00034">
    <property type="entry name" value="CLECT"/>
    <property type="match status" value="2"/>
</dbReference>
<comment type="caution">
    <text evidence="4">The sequence shown here is derived from an EMBL/GenBank/DDBJ whole genome shotgun (WGS) entry which is preliminary data.</text>
</comment>
<dbReference type="Pfam" id="PF00059">
    <property type="entry name" value="Lectin_C"/>
    <property type="match status" value="2"/>
</dbReference>
<sequence length="252" mass="27413">VSYFGYGSSKSPSQAQGYCSQSIGANLASFVSQDDIDRIISVMPDSNWYYWTGLKYTQSSNSWSFMDGTDTTFALSRIGAQSYNSDKCVLILAGGTFNPTHCTESRQFICQIGQHPIPTDPPSSSGVSYFGYGSSKSPSQAQGYCSQNIGGNLASFVSQDDIDRIISVMPDSNWYYWTGLKYTQSSNSWSFIDGTDTTFALSMIGAQSYNSDKCVQILAGGTFNPTHCTESRQFICQIGQHPIPTDPPSSPG</sequence>
<organism evidence="4 5">
    <name type="scientific">Paramuricea clavata</name>
    <name type="common">Red gorgonian</name>
    <name type="synonym">Violescent sea-whip</name>
    <dbReference type="NCBI Taxonomy" id="317549"/>
    <lineage>
        <taxon>Eukaryota</taxon>
        <taxon>Metazoa</taxon>
        <taxon>Cnidaria</taxon>
        <taxon>Anthozoa</taxon>
        <taxon>Octocorallia</taxon>
        <taxon>Malacalcyonacea</taxon>
        <taxon>Plexauridae</taxon>
        <taxon>Paramuricea</taxon>
    </lineage>
</organism>
<dbReference type="EMBL" id="CACRXK020014836">
    <property type="protein sequence ID" value="CAB4027495.1"/>
    <property type="molecule type" value="Genomic_DNA"/>
</dbReference>
<name>A0A6S7J635_PARCT</name>
<dbReference type="InterPro" id="IPR052309">
    <property type="entry name" value="C-type_Lectin_Domain_Fam1"/>
</dbReference>
<reference evidence="4" key="1">
    <citation type="submission" date="2020-04" db="EMBL/GenBank/DDBJ databases">
        <authorList>
            <person name="Alioto T."/>
            <person name="Alioto T."/>
            <person name="Gomez Garrido J."/>
        </authorList>
    </citation>
    <scope>NUCLEOTIDE SEQUENCE</scope>
    <source>
        <strain evidence="4">A484AB</strain>
    </source>
</reference>
<dbReference type="PANTHER" id="PTHR46490">
    <property type="entry name" value="C-TYPE LECTIN DOMAIN FAMILY 12 MEMBER A-RELATED"/>
    <property type="match status" value="1"/>
</dbReference>
<keyword evidence="1" id="KW-0430">Lectin</keyword>
<evidence type="ECO:0000256" key="1">
    <source>
        <dbReference type="ARBA" id="ARBA00022734"/>
    </source>
</evidence>
<dbReference type="Gene3D" id="3.10.100.10">
    <property type="entry name" value="Mannose-Binding Protein A, subunit A"/>
    <property type="match status" value="2"/>
</dbReference>
<dbReference type="AlphaFoldDB" id="A0A6S7J635"/>
<keyword evidence="5" id="KW-1185">Reference proteome</keyword>
<keyword evidence="3" id="KW-0325">Glycoprotein</keyword>
<dbReference type="PROSITE" id="PS50041">
    <property type="entry name" value="C_TYPE_LECTIN_2"/>
    <property type="match status" value="2"/>
</dbReference>
<dbReference type="InterPro" id="IPR016187">
    <property type="entry name" value="CTDL_fold"/>
</dbReference>
<dbReference type="PANTHER" id="PTHR46490:SF6">
    <property type="entry name" value="ASIALOGLYCOPROTEIN RECEPTOR 1-LIKE-RELATED"/>
    <property type="match status" value="1"/>
</dbReference>
<evidence type="ECO:0000256" key="2">
    <source>
        <dbReference type="ARBA" id="ARBA00023157"/>
    </source>
</evidence>